<comment type="caution">
    <text evidence="1">The sequence shown here is derived from an EMBL/GenBank/DDBJ whole genome shotgun (WGS) entry which is preliminary data.</text>
</comment>
<organism evidence="1 2">
    <name type="scientific">Blastomyces silverae</name>
    <dbReference type="NCBI Taxonomy" id="2060906"/>
    <lineage>
        <taxon>Eukaryota</taxon>
        <taxon>Fungi</taxon>
        <taxon>Dikarya</taxon>
        <taxon>Ascomycota</taxon>
        <taxon>Pezizomycotina</taxon>
        <taxon>Eurotiomycetes</taxon>
        <taxon>Eurotiomycetidae</taxon>
        <taxon>Onygenales</taxon>
        <taxon>Ajellomycetaceae</taxon>
        <taxon>Blastomyces</taxon>
    </lineage>
</organism>
<name>A0A0H1BML5_9EURO</name>
<accession>A0A0H1BML5</accession>
<dbReference type="Proteomes" id="UP000053573">
    <property type="component" value="Unassembled WGS sequence"/>
</dbReference>
<reference evidence="2" key="1">
    <citation type="journal article" date="2015" name="PLoS Genet.">
        <title>The dynamic genome and transcriptome of the human fungal pathogen Blastomyces and close relative Emmonsia.</title>
        <authorList>
            <person name="Munoz J.F."/>
            <person name="Gauthier G.M."/>
            <person name="Desjardins C.A."/>
            <person name="Gallo J.E."/>
            <person name="Holder J."/>
            <person name="Sullivan T.D."/>
            <person name="Marty A.J."/>
            <person name="Carmen J.C."/>
            <person name="Chen Z."/>
            <person name="Ding L."/>
            <person name="Gujja S."/>
            <person name="Magrini V."/>
            <person name="Misas E."/>
            <person name="Mitreva M."/>
            <person name="Priest M."/>
            <person name="Saif S."/>
            <person name="Whiston E.A."/>
            <person name="Young S."/>
            <person name="Zeng Q."/>
            <person name="Goldman W.E."/>
            <person name="Mardis E.R."/>
            <person name="Taylor J.W."/>
            <person name="McEwen J.G."/>
            <person name="Clay O.K."/>
            <person name="Klein B.S."/>
            <person name="Cuomo C.A."/>
        </authorList>
    </citation>
    <scope>NUCLEOTIDE SEQUENCE [LARGE SCALE GENOMIC DNA]</scope>
    <source>
        <strain evidence="2">UAMH 139</strain>
    </source>
</reference>
<evidence type="ECO:0000313" key="2">
    <source>
        <dbReference type="Proteomes" id="UP000053573"/>
    </source>
</evidence>
<gene>
    <name evidence="1" type="ORF">EMPG_12381</name>
</gene>
<dbReference type="AlphaFoldDB" id="A0A0H1BML5"/>
<sequence>MDTAHHGLARMGQKNNVNIVELLVEWNLIFPKLKNVMSLPVNGPFDNVIDIKTPSWETWRDIPPMNAYSGLTPLEPVLLSSFFIATLGDVDGKSARHIFPTDYAQQLALQLSDN</sequence>
<proteinExistence type="predicted"/>
<dbReference type="EMBL" id="LDEV01000795">
    <property type="protein sequence ID" value="KLJ12595.1"/>
    <property type="molecule type" value="Genomic_DNA"/>
</dbReference>
<evidence type="ECO:0000313" key="1">
    <source>
        <dbReference type="EMBL" id="KLJ12595.1"/>
    </source>
</evidence>
<protein>
    <submittedName>
        <fullName evidence="1">Uncharacterized protein</fullName>
    </submittedName>
</protein>
<keyword evidence="2" id="KW-1185">Reference proteome</keyword>